<dbReference type="OrthoDB" id="5876157at2759"/>
<comment type="caution">
    <text evidence="2">The sequence shown here is derived from an EMBL/GenBank/DDBJ whole genome shotgun (WGS) entry which is preliminary data.</text>
</comment>
<organism evidence="2 3">
    <name type="scientific">Caenorhabditis angaria</name>
    <dbReference type="NCBI Taxonomy" id="860376"/>
    <lineage>
        <taxon>Eukaryota</taxon>
        <taxon>Metazoa</taxon>
        <taxon>Ecdysozoa</taxon>
        <taxon>Nematoda</taxon>
        <taxon>Chromadorea</taxon>
        <taxon>Rhabditida</taxon>
        <taxon>Rhabditina</taxon>
        <taxon>Rhabditomorpha</taxon>
        <taxon>Rhabditoidea</taxon>
        <taxon>Rhabditidae</taxon>
        <taxon>Peloderinae</taxon>
        <taxon>Caenorhabditis</taxon>
    </lineage>
</organism>
<evidence type="ECO:0000256" key="1">
    <source>
        <dbReference type="SAM" id="Coils"/>
    </source>
</evidence>
<accession>A0A9P1IB16</accession>
<evidence type="ECO:0000313" key="2">
    <source>
        <dbReference type="EMBL" id="CAI5441558.1"/>
    </source>
</evidence>
<evidence type="ECO:0000313" key="3">
    <source>
        <dbReference type="Proteomes" id="UP001152747"/>
    </source>
</evidence>
<keyword evidence="3" id="KW-1185">Reference proteome</keyword>
<sequence length="269" mass="32482">MNPSGPIFSSTTGNDQIDELNRILMVERELVIKTQENYRNLKKQYLDLSKEYDQLRFSNSPRGRENIQQLEEKSEQILRNMQKDCEDREIRNERFKVETLEELQNVFRKELFEQNGQIEKLRNDRNDLVKENDELLTEIMDLKTEIDDMKRREKSKEAEMRKHFDEKLKTILDETQNKVSPRLEHYNNVISQLQEQIHSLESKILEKTQEFGKCIEDKNLKLETNRKTENELKTRIYDLEFEIERLKAEKIERKNIEQSEDSQKKILNQ</sequence>
<dbReference type="AlphaFoldDB" id="A0A9P1IB16"/>
<proteinExistence type="predicted"/>
<keyword evidence="1" id="KW-0175">Coiled coil</keyword>
<name>A0A9P1IB16_9PELO</name>
<dbReference type="EMBL" id="CANHGI010000002">
    <property type="protein sequence ID" value="CAI5441558.1"/>
    <property type="molecule type" value="Genomic_DNA"/>
</dbReference>
<feature type="coiled-coil region" evidence="1">
    <location>
        <begin position="111"/>
        <end position="259"/>
    </location>
</feature>
<reference evidence="2" key="1">
    <citation type="submission" date="2022-11" db="EMBL/GenBank/DDBJ databases">
        <authorList>
            <person name="Kikuchi T."/>
        </authorList>
    </citation>
    <scope>NUCLEOTIDE SEQUENCE</scope>
    <source>
        <strain evidence="2">PS1010</strain>
    </source>
</reference>
<dbReference type="Proteomes" id="UP001152747">
    <property type="component" value="Unassembled WGS sequence"/>
</dbReference>
<feature type="coiled-coil region" evidence="1">
    <location>
        <begin position="31"/>
        <end position="87"/>
    </location>
</feature>
<gene>
    <name evidence="2" type="ORF">CAMP_LOCUS4195</name>
</gene>
<protein>
    <submittedName>
        <fullName evidence="2">Uncharacterized protein</fullName>
    </submittedName>
</protein>